<dbReference type="RefSeq" id="WP_076496267.1">
    <property type="nucleotide sequence ID" value="NZ_FTLX01000004.1"/>
</dbReference>
<dbReference type="Gene3D" id="3.90.1720.10">
    <property type="entry name" value="endopeptidase domain like (from Nostoc punctiforme)"/>
    <property type="match status" value="1"/>
</dbReference>
<dbReference type="GO" id="GO:0008234">
    <property type="term" value="F:cysteine-type peptidase activity"/>
    <property type="evidence" value="ECO:0007669"/>
    <property type="project" value="UniProtKB-KW"/>
</dbReference>
<dbReference type="InterPro" id="IPR000064">
    <property type="entry name" value="NLP_P60_dom"/>
</dbReference>
<keyword evidence="3 6" id="KW-0732">Signal</keyword>
<sequence length="340" mass="37467">MKSFKRVLVMFMAAIMMLTLSPLSSFKSEAASAGESIISYGKKFMGVPYVWGGTSPSGFDCSGFTQYIFKNAAGISIPRTTDQQYNIGTSVAKSDLQPGDLIFYKNTYKQGISHVGVYAGNNMVLNATSSNGIDLVSMDNPYWGPKYAGAKRVLNETTASVIPDWFTDVPKTDATYTAIKTLTDQNVINGFEDYTFQPKAQVTRGQAAAIINRALGLKAERMSHFTDVSKTHRFASDIAAIREAGIIMGFDDKTFRPEVEMTRNEMAAIIQRAFDLKMSQTTATNIKYSDIRADHWAYKGIVTMSLIDKTGLFQGDKFYGTHLATREAFTVGIYNAINAK</sequence>
<keyword evidence="2" id="KW-0645">Protease</keyword>
<name>A0A1N6VYY9_9BACI</name>
<dbReference type="EMBL" id="FTLX01000004">
    <property type="protein sequence ID" value="SIQ83030.1"/>
    <property type="molecule type" value="Genomic_DNA"/>
</dbReference>
<dbReference type="OrthoDB" id="9813368at2"/>
<evidence type="ECO:0000256" key="2">
    <source>
        <dbReference type="ARBA" id="ARBA00022670"/>
    </source>
</evidence>
<accession>A0A1N6VYY9</accession>
<dbReference type="PROSITE" id="PS51935">
    <property type="entry name" value="NLPC_P60"/>
    <property type="match status" value="1"/>
</dbReference>
<keyword evidence="12" id="KW-1185">Reference proteome</keyword>
<protein>
    <submittedName>
        <fullName evidence="10">S-layer homology domain-containing protein</fullName>
    </submittedName>
</protein>
<dbReference type="Pfam" id="PF00877">
    <property type="entry name" value="NLPC_P60"/>
    <property type="match status" value="1"/>
</dbReference>
<dbReference type="SUPFAM" id="SSF54001">
    <property type="entry name" value="Cysteine proteinases"/>
    <property type="match status" value="1"/>
</dbReference>
<keyword evidence="4" id="KW-0378">Hydrolase</keyword>
<evidence type="ECO:0000256" key="1">
    <source>
        <dbReference type="ARBA" id="ARBA00007074"/>
    </source>
</evidence>
<dbReference type="InterPro" id="IPR038765">
    <property type="entry name" value="Papain-like_cys_pep_sf"/>
</dbReference>
<feature type="domain" description="NlpC/P60" evidence="8">
    <location>
        <begin position="31"/>
        <end position="154"/>
    </location>
</feature>
<keyword evidence="5" id="KW-0788">Thiol protease</keyword>
<feature type="domain" description="SLH" evidence="7">
    <location>
        <begin position="162"/>
        <end position="220"/>
    </location>
</feature>
<evidence type="ECO:0000256" key="3">
    <source>
        <dbReference type="ARBA" id="ARBA00022729"/>
    </source>
</evidence>
<reference evidence="10 11" key="1">
    <citation type="submission" date="2017-01" db="EMBL/GenBank/DDBJ databases">
        <authorList>
            <person name="Mah S.A."/>
            <person name="Swanson W.J."/>
            <person name="Moy G.W."/>
            <person name="Vacquier V.D."/>
        </authorList>
    </citation>
    <scope>NUCLEOTIDE SEQUENCE [LARGE SCALE GENOMIC DNA]</scope>
    <source>
        <strain evidence="10 11">NIO-1016</strain>
    </source>
</reference>
<feature type="domain" description="SLH" evidence="7">
    <location>
        <begin position="221"/>
        <end position="284"/>
    </location>
</feature>
<dbReference type="InterPro" id="IPR001119">
    <property type="entry name" value="SLH_dom"/>
</dbReference>
<dbReference type="AlphaFoldDB" id="A0A1N6VYY9"/>
<dbReference type="Proteomes" id="UP000215545">
    <property type="component" value="Unassembled WGS sequence"/>
</dbReference>
<feature type="chain" id="PRO_5039486633" evidence="6">
    <location>
        <begin position="34"/>
        <end position="340"/>
    </location>
</feature>
<evidence type="ECO:0000256" key="6">
    <source>
        <dbReference type="SAM" id="SignalP"/>
    </source>
</evidence>
<organism evidence="10 11">
    <name type="scientific">Domibacillus enclensis</name>
    <dbReference type="NCBI Taxonomy" id="1017273"/>
    <lineage>
        <taxon>Bacteria</taxon>
        <taxon>Bacillati</taxon>
        <taxon>Bacillota</taxon>
        <taxon>Bacilli</taxon>
        <taxon>Bacillales</taxon>
        <taxon>Bacillaceae</taxon>
        <taxon>Domibacillus</taxon>
    </lineage>
</organism>
<dbReference type="InterPro" id="IPR051202">
    <property type="entry name" value="Peptidase_C40"/>
</dbReference>
<comment type="similarity">
    <text evidence="1">Belongs to the peptidase C40 family.</text>
</comment>
<dbReference type="STRING" id="1017273.SAMN05443094_10422"/>
<proteinExistence type="inferred from homology"/>
<dbReference type="PANTHER" id="PTHR47053:SF1">
    <property type="entry name" value="MUREIN DD-ENDOPEPTIDASE MEPH-RELATED"/>
    <property type="match status" value="1"/>
</dbReference>
<dbReference type="PANTHER" id="PTHR47053">
    <property type="entry name" value="MUREIN DD-ENDOPEPTIDASE MEPH-RELATED"/>
    <property type="match status" value="1"/>
</dbReference>
<dbReference type="Pfam" id="PF00395">
    <property type="entry name" value="SLH"/>
    <property type="match status" value="2"/>
</dbReference>
<evidence type="ECO:0000256" key="5">
    <source>
        <dbReference type="ARBA" id="ARBA00022807"/>
    </source>
</evidence>
<reference evidence="12" key="2">
    <citation type="submission" date="2017-03" db="EMBL/GenBank/DDBJ databases">
        <title>Bacillus sp. V-88(T) DSM27956, whole genome shotgun sequencing project.</title>
        <authorList>
            <person name="Dastager S.G."/>
            <person name="Neurgaonkar P.S."/>
            <person name="Dharne M.S."/>
        </authorList>
    </citation>
    <scope>NUCLEOTIDE SEQUENCE [LARGE SCALE GENOMIC DNA]</scope>
    <source>
        <strain evidence="12">DSM 25145</strain>
    </source>
</reference>
<evidence type="ECO:0000259" key="8">
    <source>
        <dbReference type="PROSITE" id="PS51935"/>
    </source>
</evidence>
<evidence type="ECO:0000313" key="12">
    <source>
        <dbReference type="Proteomes" id="UP000215545"/>
    </source>
</evidence>
<evidence type="ECO:0000259" key="7">
    <source>
        <dbReference type="PROSITE" id="PS51272"/>
    </source>
</evidence>
<feature type="signal peptide" evidence="6">
    <location>
        <begin position="1"/>
        <end position="33"/>
    </location>
</feature>
<evidence type="ECO:0000313" key="9">
    <source>
        <dbReference type="EMBL" id="OXS77801.1"/>
    </source>
</evidence>
<evidence type="ECO:0000313" key="11">
    <source>
        <dbReference type="Proteomes" id="UP000186385"/>
    </source>
</evidence>
<dbReference type="PROSITE" id="PS51272">
    <property type="entry name" value="SLH"/>
    <property type="match status" value="2"/>
</dbReference>
<dbReference type="Proteomes" id="UP000186385">
    <property type="component" value="Unassembled WGS sequence"/>
</dbReference>
<dbReference type="EMBL" id="MWSK01000004">
    <property type="protein sequence ID" value="OXS77801.1"/>
    <property type="molecule type" value="Genomic_DNA"/>
</dbReference>
<evidence type="ECO:0000256" key="4">
    <source>
        <dbReference type="ARBA" id="ARBA00022801"/>
    </source>
</evidence>
<evidence type="ECO:0000313" key="10">
    <source>
        <dbReference type="EMBL" id="SIQ83030.1"/>
    </source>
</evidence>
<reference evidence="9" key="3">
    <citation type="submission" date="2017-03" db="EMBL/GenBank/DDBJ databases">
        <authorList>
            <person name="Dastager S.G."/>
            <person name="Neurgaonkar P.S."/>
            <person name="Dharne M.S."/>
        </authorList>
    </citation>
    <scope>NUCLEOTIDE SEQUENCE</scope>
    <source>
        <strain evidence="9">DSM 25145</strain>
    </source>
</reference>
<dbReference type="GO" id="GO:0006508">
    <property type="term" value="P:proteolysis"/>
    <property type="evidence" value="ECO:0007669"/>
    <property type="project" value="UniProtKB-KW"/>
</dbReference>
<gene>
    <name evidence="9" type="ORF">B1B05_09345</name>
    <name evidence="10" type="ORF">SAMN05443094_10422</name>
</gene>